<evidence type="ECO:0000256" key="1">
    <source>
        <dbReference type="SAM" id="MobiDB-lite"/>
    </source>
</evidence>
<feature type="compositionally biased region" description="Pro residues" evidence="1">
    <location>
        <begin position="115"/>
        <end position="124"/>
    </location>
</feature>
<feature type="compositionally biased region" description="Low complexity" evidence="1">
    <location>
        <begin position="78"/>
        <end position="88"/>
    </location>
</feature>
<feature type="compositionally biased region" description="Low complexity" evidence="1">
    <location>
        <begin position="503"/>
        <end position="513"/>
    </location>
</feature>
<sequence>MDELYALERQEAFRRAEFEARHAEALRRAQTQITSPIDPHHRISKSATTSPVMRNGLALASDDRNYYPLPSDRDWHGPAQPAPSSSRPSVDDLLRDQETDGARQGSKRRLSGPAWMPPPQPQHDPPLAQSKSSGHLVETMRGGGSTSSHHGLWSHPYHHPYHYRPHYERRGAGQHDESPSPISSDSEPLPAHERAYAPQSPPRIFNLQSAAAGRSHHGQGNHPIDSPPHYSSVRTTTSEFTFTPSTSPFLGPLRTLNIHSANPSRAPSPILLPPPSKSFDHGFYIGDEHPRSGGGPYGSPPSSANNSFMRGFGKSQQPSHGHGMGHVQRRSDGLYSSFHGHGPASSSQVPTPQLSSGPSSNGSSPASLAHGLSYHHPGSMSHSGAGGSGSDTLSASSSRAPSPLHWSRGSPPSTSFAHREQHGHNGHHLAHSVRLAFGMTPIHSVPPSRRSSPPPPPPPRNTSWSATTNPFNQHQESQYGPGQHAYSQAANYQQVQTPAYTHAGGASRPGSRPGSPPIRLAPLKSLPESSIGLGLELGSEALEKMKTDDEDVKKGVVEEKVELPGFSEIEAAALGHPIPIRPIATNPSVTTSPVTIAASALSLTSPKAPQAQAQEQGSSSTPDSRMSIDFVR</sequence>
<feature type="compositionally biased region" description="Basic and acidic residues" evidence="1">
    <location>
        <begin position="89"/>
        <end position="101"/>
    </location>
</feature>
<accession>A0A9P5TPR6</accession>
<dbReference type="EMBL" id="JADNYJ010000032">
    <property type="protein sequence ID" value="KAF8903182.1"/>
    <property type="molecule type" value="Genomic_DNA"/>
</dbReference>
<dbReference type="Proteomes" id="UP000724874">
    <property type="component" value="Unassembled WGS sequence"/>
</dbReference>
<name>A0A9P5TPR6_GYMJU</name>
<keyword evidence="3" id="KW-1185">Reference proteome</keyword>
<evidence type="ECO:0000313" key="3">
    <source>
        <dbReference type="Proteomes" id="UP000724874"/>
    </source>
</evidence>
<comment type="caution">
    <text evidence="2">The sequence shown here is derived from an EMBL/GenBank/DDBJ whole genome shotgun (WGS) entry which is preliminary data.</text>
</comment>
<gene>
    <name evidence="2" type="ORF">CPB84DRAFT_810431</name>
</gene>
<dbReference type="OrthoDB" id="654211at2759"/>
<feature type="region of interest" description="Disordered" evidence="1">
    <location>
        <begin position="210"/>
        <end position="246"/>
    </location>
</feature>
<proteinExistence type="predicted"/>
<feature type="compositionally biased region" description="Low complexity" evidence="1">
    <location>
        <begin position="179"/>
        <end position="189"/>
    </location>
</feature>
<feature type="compositionally biased region" description="Low complexity" evidence="1">
    <location>
        <begin position="235"/>
        <end position="246"/>
    </location>
</feature>
<feature type="compositionally biased region" description="Polar residues" evidence="1">
    <location>
        <begin position="344"/>
        <end position="353"/>
    </location>
</feature>
<reference evidence="2" key="1">
    <citation type="submission" date="2020-11" db="EMBL/GenBank/DDBJ databases">
        <authorList>
            <consortium name="DOE Joint Genome Institute"/>
            <person name="Ahrendt S."/>
            <person name="Riley R."/>
            <person name="Andreopoulos W."/>
            <person name="LaButti K."/>
            <person name="Pangilinan J."/>
            <person name="Ruiz-duenas F.J."/>
            <person name="Barrasa J.M."/>
            <person name="Sanchez-Garcia M."/>
            <person name="Camarero S."/>
            <person name="Miyauchi S."/>
            <person name="Serrano A."/>
            <person name="Linde D."/>
            <person name="Babiker R."/>
            <person name="Drula E."/>
            <person name="Ayuso-Fernandez I."/>
            <person name="Pacheco R."/>
            <person name="Padilla G."/>
            <person name="Ferreira P."/>
            <person name="Barriuso J."/>
            <person name="Kellner H."/>
            <person name="Castanera R."/>
            <person name="Alfaro M."/>
            <person name="Ramirez L."/>
            <person name="Pisabarro A.G."/>
            <person name="Kuo A."/>
            <person name="Tritt A."/>
            <person name="Lipzen A."/>
            <person name="He G."/>
            <person name="Yan M."/>
            <person name="Ng V."/>
            <person name="Cullen D."/>
            <person name="Martin F."/>
            <person name="Rosso M.-N."/>
            <person name="Henrissat B."/>
            <person name="Hibbett D."/>
            <person name="Martinez A.T."/>
            <person name="Grigoriev I.V."/>
        </authorList>
    </citation>
    <scope>NUCLEOTIDE SEQUENCE</scope>
    <source>
        <strain evidence="2">AH 44721</strain>
    </source>
</reference>
<feature type="region of interest" description="Disordered" evidence="1">
    <location>
        <begin position="169"/>
        <end position="197"/>
    </location>
</feature>
<feature type="region of interest" description="Disordered" evidence="1">
    <location>
        <begin position="441"/>
        <end position="525"/>
    </location>
</feature>
<feature type="compositionally biased region" description="Low complexity" evidence="1">
    <location>
        <begin position="354"/>
        <end position="369"/>
    </location>
</feature>
<organism evidence="2 3">
    <name type="scientific">Gymnopilus junonius</name>
    <name type="common">Spectacular rustgill mushroom</name>
    <name type="synonym">Gymnopilus spectabilis subsp. junonius</name>
    <dbReference type="NCBI Taxonomy" id="109634"/>
    <lineage>
        <taxon>Eukaryota</taxon>
        <taxon>Fungi</taxon>
        <taxon>Dikarya</taxon>
        <taxon>Basidiomycota</taxon>
        <taxon>Agaricomycotina</taxon>
        <taxon>Agaricomycetes</taxon>
        <taxon>Agaricomycetidae</taxon>
        <taxon>Agaricales</taxon>
        <taxon>Agaricineae</taxon>
        <taxon>Hymenogastraceae</taxon>
        <taxon>Gymnopilus</taxon>
    </lineage>
</organism>
<protein>
    <submittedName>
        <fullName evidence="2">Uncharacterized protein</fullName>
    </submittedName>
</protein>
<feature type="compositionally biased region" description="Polar residues" evidence="1">
    <location>
        <begin position="461"/>
        <end position="499"/>
    </location>
</feature>
<feature type="compositionally biased region" description="Polar residues" evidence="1">
    <location>
        <begin position="304"/>
        <end position="319"/>
    </location>
</feature>
<feature type="compositionally biased region" description="Polar residues" evidence="1">
    <location>
        <begin position="601"/>
        <end position="624"/>
    </location>
</feature>
<feature type="compositionally biased region" description="Basic and acidic residues" evidence="1">
    <location>
        <begin position="169"/>
        <end position="178"/>
    </location>
</feature>
<evidence type="ECO:0000313" key="2">
    <source>
        <dbReference type="EMBL" id="KAF8903182.1"/>
    </source>
</evidence>
<dbReference type="AlphaFoldDB" id="A0A9P5TPR6"/>
<feature type="region of interest" description="Disordered" evidence="1">
    <location>
        <begin position="29"/>
        <end position="153"/>
    </location>
</feature>
<feature type="compositionally biased region" description="Low complexity" evidence="1">
    <location>
        <begin position="390"/>
        <end position="402"/>
    </location>
</feature>
<feature type="compositionally biased region" description="Basic and acidic residues" evidence="1">
    <location>
        <begin position="61"/>
        <end position="76"/>
    </location>
</feature>
<feature type="region of interest" description="Disordered" evidence="1">
    <location>
        <begin position="600"/>
        <end position="632"/>
    </location>
</feature>
<feature type="region of interest" description="Disordered" evidence="1">
    <location>
        <begin position="260"/>
        <end position="428"/>
    </location>
</feature>